<feature type="binding site" evidence="15">
    <location>
        <position position="397"/>
    </location>
    <ligand>
        <name>Ca(2+)</name>
        <dbReference type="ChEBI" id="CHEBI:29108"/>
        <label>1</label>
    </ligand>
</feature>
<dbReference type="GO" id="GO:0042744">
    <property type="term" value="P:hydrogen peroxide catabolic process"/>
    <property type="evidence" value="ECO:0007669"/>
    <property type="project" value="UniProtKB-KW"/>
</dbReference>
<proteinExistence type="inferred from homology"/>
<keyword evidence="9 15" id="KW-0408">Iron</keyword>
<evidence type="ECO:0000256" key="17">
    <source>
        <dbReference type="PIRSR" id="PIRSR600823-5"/>
    </source>
</evidence>
<feature type="domain" description="Plant heme peroxidase family profile" evidence="20">
    <location>
        <begin position="26"/>
        <end position="318"/>
    </location>
</feature>
<keyword evidence="5" id="KW-0349">Heme</keyword>
<gene>
    <name evidence="21" type="ORF">QYE76_061690</name>
</gene>
<comment type="catalytic activity">
    <reaction evidence="1">
        <text>2 a phenolic donor + H2O2 = 2 a phenolic radical donor + 2 H2O</text>
        <dbReference type="Rhea" id="RHEA:56136"/>
        <dbReference type="ChEBI" id="CHEBI:15377"/>
        <dbReference type="ChEBI" id="CHEBI:16240"/>
        <dbReference type="ChEBI" id="CHEBI:139520"/>
        <dbReference type="ChEBI" id="CHEBI:139521"/>
        <dbReference type="EC" id="1.11.1.7"/>
    </reaction>
</comment>
<dbReference type="InterPro" id="IPR010255">
    <property type="entry name" value="Haem_peroxidase_sf"/>
</dbReference>
<keyword evidence="8" id="KW-0560">Oxidoreductase</keyword>
<feature type="binding site" evidence="15">
    <location>
        <position position="409"/>
    </location>
    <ligand>
        <name>Ca(2+)</name>
        <dbReference type="ChEBI" id="CHEBI:29108"/>
        <label>1</label>
    </ligand>
</feature>
<keyword evidence="6 15" id="KW-0479">Metal-binding</keyword>
<dbReference type="GO" id="GO:0140825">
    <property type="term" value="F:lactoperoxidase activity"/>
    <property type="evidence" value="ECO:0007669"/>
    <property type="project" value="UniProtKB-EC"/>
</dbReference>
<evidence type="ECO:0000256" key="13">
    <source>
        <dbReference type="PIRSR" id="PIRSR600823-1"/>
    </source>
</evidence>
<evidence type="ECO:0000256" key="19">
    <source>
        <dbReference type="SAM" id="SignalP"/>
    </source>
</evidence>
<comment type="cofactor">
    <cofactor evidence="15">
        <name>Ca(2+)</name>
        <dbReference type="ChEBI" id="CHEBI:29108"/>
    </cofactor>
    <text evidence="15">Binds 2 calcium ions per subunit.</text>
</comment>
<feature type="binding site" evidence="15">
    <location>
        <position position="571"/>
    </location>
    <ligand>
        <name>Ca(2+)</name>
        <dbReference type="ChEBI" id="CHEBI:29108"/>
        <label>2</label>
    </ligand>
</feature>
<feature type="disulfide bond" evidence="17">
    <location>
        <begin position="356"/>
        <end position="437"/>
    </location>
</feature>
<dbReference type="GO" id="GO:0006979">
    <property type="term" value="P:response to oxidative stress"/>
    <property type="evidence" value="ECO:0007669"/>
    <property type="project" value="InterPro"/>
</dbReference>
<evidence type="ECO:0000256" key="5">
    <source>
        <dbReference type="ARBA" id="ARBA00022617"/>
    </source>
</evidence>
<evidence type="ECO:0000256" key="10">
    <source>
        <dbReference type="ARBA" id="ARBA00023157"/>
    </source>
</evidence>
<keyword evidence="12" id="KW-0376">Hydrogen peroxide</keyword>
<comment type="caution">
    <text evidence="21">The sequence shown here is derived from an EMBL/GenBank/DDBJ whole genome shotgun (WGS) entry which is preliminary data.</text>
</comment>
<name>A0AAD8S2B9_LOLMU</name>
<evidence type="ECO:0000256" key="18">
    <source>
        <dbReference type="RuleBase" id="RU004241"/>
    </source>
</evidence>
<evidence type="ECO:0000256" key="11">
    <source>
        <dbReference type="ARBA" id="ARBA00023283"/>
    </source>
</evidence>
<dbReference type="GO" id="GO:0020037">
    <property type="term" value="F:heme binding"/>
    <property type="evidence" value="ECO:0007669"/>
    <property type="project" value="InterPro"/>
</dbReference>
<feature type="binding site" evidence="15">
    <location>
        <position position="388"/>
    </location>
    <ligand>
        <name>Ca(2+)</name>
        <dbReference type="ChEBI" id="CHEBI:29108"/>
        <label>1</label>
    </ligand>
</feature>
<organism evidence="21 22">
    <name type="scientific">Lolium multiflorum</name>
    <name type="common">Italian ryegrass</name>
    <name type="synonym">Lolium perenne subsp. multiflorum</name>
    <dbReference type="NCBI Taxonomy" id="4521"/>
    <lineage>
        <taxon>Eukaryota</taxon>
        <taxon>Viridiplantae</taxon>
        <taxon>Streptophyta</taxon>
        <taxon>Embryophyta</taxon>
        <taxon>Tracheophyta</taxon>
        <taxon>Spermatophyta</taxon>
        <taxon>Magnoliopsida</taxon>
        <taxon>Liliopsida</taxon>
        <taxon>Poales</taxon>
        <taxon>Poaceae</taxon>
        <taxon>BOP clade</taxon>
        <taxon>Pooideae</taxon>
        <taxon>Poodae</taxon>
        <taxon>Poeae</taxon>
        <taxon>Poeae Chloroplast Group 2 (Poeae type)</taxon>
        <taxon>Loliodinae</taxon>
        <taxon>Loliinae</taxon>
        <taxon>Lolium</taxon>
    </lineage>
</organism>
<keyword evidence="22" id="KW-1185">Reference proteome</keyword>
<dbReference type="Proteomes" id="UP001231189">
    <property type="component" value="Unassembled WGS sequence"/>
</dbReference>
<dbReference type="InterPro" id="IPR000823">
    <property type="entry name" value="Peroxidase_pln"/>
</dbReference>
<evidence type="ECO:0000313" key="22">
    <source>
        <dbReference type="Proteomes" id="UP001231189"/>
    </source>
</evidence>
<feature type="binding site" evidence="15">
    <location>
        <position position="391"/>
    </location>
    <ligand>
        <name>Ca(2+)</name>
        <dbReference type="ChEBI" id="CHEBI:29108"/>
        <label>1</label>
    </ligand>
</feature>
<evidence type="ECO:0000256" key="14">
    <source>
        <dbReference type="PIRSR" id="PIRSR600823-2"/>
    </source>
</evidence>
<feature type="signal peptide" evidence="19">
    <location>
        <begin position="1"/>
        <end position="25"/>
    </location>
</feature>
<dbReference type="PRINTS" id="PR00458">
    <property type="entry name" value="PEROXIDASE"/>
</dbReference>
<evidence type="ECO:0000256" key="16">
    <source>
        <dbReference type="PIRSR" id="PIRSR600823-4"/>
    </source>
</evidence>
<keyword evidence="19" id="KW-0732">Signal</keyword>
<dbReference type="FunFam" id="1.10.420.10:FF:000001">
    <property type="entry name" value="Peroxidase"/>
    <property type="match status" value="2"/>
</dbReference>
<dbReference type="EMBL" id="JAUUTY010000004">
    <property type="protein sequence ID" value="KAK1643885.1"/>
    <property type="molecule type" value="Genomic_DNA"/>
</dbReference>
<comment type="similarity">
    <text evidence="18">Belongs to the peroxidase family.</text>
</comment>
<evidence type="ECO:0000313" key="21">
    <source>
        <dbReference type="EMBL" id="KAK1643885.1"/>
    </source>
</evidence>
<evidence type="ECO:0000256" key="1">
    <source>
        <dbReference type="ARBA" id="ARBA00000189"/>
    </source>
</evidence>
<evidence type="ECO:0000256" key="7">
    <source>
        <dbReference type="ARBA" id="ARBA00022837"/>
    </source>
</evidence>
<feature type="site" description="Transition state stabilizer" evidence="16">
    <location>
        <position position="383"/>
    </location>
</feature>
<evidence type="ECO:0000259" key="20">
    <source>
        <dbReference type="PROSITE" id="PS50873"/>
    </source>
</evidence>
<evidence type="ECO:0000256" key="15">
    <source>
        <dbReference type="PIRSR" id="PIRSR600823-3"/>
    </source>
</evidence>
<evidence type="ECO:0000256" key="6">
    <source>
        <dbReference type="ARBA" id="ARBA00022723"/>
    </source>
</evidence>
<comment type="cofactor">
    <cofactor evidence="15">
        <name>heme b</name>
        <dbReference type="ChEBI" id="CHEBI:60344"/>
    </cofactor>
    <text evidence="15">Binds 1 heme b (iron(II)-protoporphyrin IX) group per subunit.</text>
</comment>
<feature type="disulfide bond" evidence="17">
    <location>
        <begin position="522"/>
        <end position="550"/>
    </location>
</feature>
<evidence type="ECO:0000256" key="9">
    <source>
        <dbReference type="ARBA" id="ARBA00023004"/>
    </source>
</evidence>
<keyword evidence="11" id="KW-0873">Pyrrolidone carboxylic acid</keyword>
<reference evidence="21" key="1">
    <citation type="submission" date="2023-07" db="EMBL/GenBank/DDBJ databases">
        <title>A chromosome-level genome assembly of Lolium multiflorum.</title>
        <authorList>
            <person name="Chen Y."/>
            <person name="Copetti D."/>
            <person name="Kolliker R."/>
            <person name="Studer B."/>
        </authorList>
    </citation>
    <scope>NUCLEOTIDE SEQUENCE</scope>
    <source>
        <strain evidence="21">02402/16</strain>
        <tissue evidence="21">Leaf</tissue>
    </source>
</reference>
<dbReference type="FunFam" id="1.10.520.10:FF:000008">
    <property type="entry name" value="Peroxidase"/>
    <property type="match status" value="2"/>
</dbReference>
<dbReference type="PANTHER" id="PTHR31517">
    <property type="match status" value="1"/>
</dbReference>
<feature type="binding site" evidence="15">
    <location>
        <position position="395"/>
    </location>
    <ligand>
        <name>Ca(2+)</name>
        <dbReference type="ChEBI" id="CHEBI:29108"/>
        <label>1</label>
    </ligand>
</feature>
<dbReference type="Gene3D" id="1.10.420.10">
    <property type="entry name" value="Peroxidase, domain 2"/>
    <property type="match status" value="2"/>
</dbReference>
<keyword evidence="10 17" id="KW-1015">Disulfide bond</keyword>
<keyword evidence="4" id="KW-0575">Peroxidase</keyword>
<dbReference type="InterPro" id="IPR002016">
    <property type="entry name" value="Haem_peroxidase"/>
</dbReference>
<dbReference type="Gene3D" id="1.10.520.10">
    <property type="match status" value="2"/>
</dbReference>
<feature type="domain" description="Plant heme peroxidase family profile" evidence="20">
    <location>
        <begin position="346"/>
        <end position="643"/>
    </location>
</feature>
<feature type="disulfide bond" evidence="17">
    <location>
        <begin position="389"/>
        <end position="394"/>
    </location>
</feature>
<protein>
    <recommendedName>
        <fullName evidence="3">peroxidase</fullName>
        <ecNumber evidence="3">1.11.1.7</ecNumber>
    </recommendedName>
</protein>
<evidence type="ECO:0000256" key="4">
    <source>
        <dbReference type="ARBA" id="ARBA00022559"/>
    </source>
</evidence>
<dbReference type="InterPro" id="IPR033905">
    <property type="entry name" value="Secretory_peroxidase"/>
</dbReference>
<evidence type="ECO:0000256" key="3">
    <source>
        <dbReference type="ARBA" id="ARBA00012313"/>
    </source>
</evidence>
<evidence type="ECO:0000256" key="2">
    <source>
        <dbReference type="ARBA" id="ARBA00002322"/>
    </source>
</evidence>
<feature type="chain" id="PRO_5042277227" description="peroxidase" evidence="19">
    <location>
        <begin position="26"/>
        <end position="643"/>
    </location>
</feature>
<dbReference type="Pfam" id="PF00141">
    <property type="entry name" value="peroxidase"/>
    <property type="match status" value="2"/>
</dbReference>
<feature type="binding site" evidence="15">
    <location>
        <position position="393"/>
    </location>
    <ligand>
        <name>Ca(2+)</name>
        <dbReference type="ChEBI" id="CHEBI:29108"/>
        <label>1</label>
    </ligand>
</feature>
<dbReference type="PANTHER" id="PTHR31517:SF8">
    <property type="entry name" value="PEROXIDASE"/>
    <property type="match status" value="1"/>
</dbReference>
<feature type="binding site" evidence="14">
    <location>
        <position position="485"/>
    </location>
    <ligand>
        <name>substrate</name>
    </ligand>
</feature>
<comment type="function">
    <text evidence="2">Removal of H(2)O(2), oxidation of toxic reductants, biosynthesis and degradation of lignin, suberization, auxin catabolism, response to environmental stresses such as wounding, pathogen attack and oxidative stress. These functions might be dependent on each isozyme/isoform in each plant tissue.</text>
</comment>
<dbReference type="EC" id="1.11.1.7" evidence="3"/>
<feature type="active site" description="Proton acceptor" evidence="13">
    <location>
        <position position="387"/>
    </location>
</feature>
<dbReference type="CDD" id="cd00693">
    <property type="entry name" value="secretory_peroxidase"/>
    <property type="match status" value="2"/>
</dbReference>
<dbReference type="GO" id="GO:0046872">
    <property type="term" value="F:metal ion binding"/>
    <property type="evidence" value="ECO:0007669"/>
    <property type="project" value="UniProtKB-KW"/>
</dbReference>
<evidence type="ECO:0000256" key="8">
    <source>
        <dbReference type="ARBA" id="ARBA00023002"/>
    </source>
</evidence>
<sequence length="643" mass="68004">MAWSSSSSCMVVLLALASSAQLGASDLSPNYYSSTCPNLESIVRGVVAQQRDATIKTIGSTIRLFFHDCFVEGCDGSVLISSTAGNTAERDADDNMSLAPEGFNTVNAVKTAVEAACPGQVSCADILTIAARDAIALSGGPFYPVELGRLDGLSSSASSVTGQLPHPTHTINQLTAIFRAQGLTRSNMVALSAAHTVGEAHCDKFSDRLYGNPADATLNPTYAAFLRSQCPSSGSPNPTVRLDQTTPAQFDNQYYRNLQDGGGLLASDQLLHTDSRTRTDVDAWAASSDDFSRAFVDAITKLGRVGVKSGRQGNIRERKSKKMSWSSLPFVVLFALAVSAQLGASDLAPDYYRDTCPNLETIVRGVVKQKMDANIRAIGSTIRLFFHDCFVEGCDGSVLISSTAGSAAERDADDNKSLAFEGFDTVNAAKAAVEAACPDQVSCADILTIATRDAISLSGAPFYPVELGRLDGLSSSASSVAGQLPRPTHTINQLIAIFRAHGLTTSHMVALSAAHTVGLAHCGTFRDRVYGNPADPTLNPTYAAFLRTKCPADGSSDPMVLMDQSSPATFDNQYFRNLQDGGGLLASDQVLYTDSRTRTNVNALANSTAAFNSAFVDAITKLGRVGVKSGSQGNIRQQCDVFN</sequence>
<feature type="binding site" evidence="15">
    <location>
        <position position="516"/>
    </location>
    <ligand>
        <name>Ca(2+)</name>
        <dbReference type="ChEBI" id="CHEBI:29108"/>
        <label>2</label>
    </ligand>
</feature>
<keyword evidence="7 15" id="KW-0106">Calcium</keyword>
<feature type="disulfide bond" evidence="17">
    <location>
        <begin position="443"/>
        <end position="639"/>
    </location>
</feature>
<feature type="binding site" evidence="15">
    <location>
        <position position="563"/>
    </location>
    <ligand>
        <name>Ca(2+)</name>
        <dbReference type="ChEBI" id="CHEBI:29108"/>
        <label>2</label>
    </ligand>
</feature>
<evidence type="ECO:0000256" key="12">
    <source>
        <dbReference type="ARBA" id="ARBA00023324"/>
    </source>
</evidence>
<accession>A0AAD8S2B9</accession>
<feature type="binding site" description="axial binding residue" evidence="15">
    <location>
        <position position="515"/>
    </location>
    <ligand>
        <name>heme b</name>
        <dbReference type="ChEBI" id="CHEBI:60344"/>
    </ligand>
    <ligandPart>
        <name>Fe</name>
        <dbReference type="ChEBI" id="CHEBI:18248"/>
    </ligandPart>
</feature>
<dbReference type="PROSITE" id="PS50873">
    <property type="entry name" value="PEROXIDASE_4"/>
    <property type="match status" value="2"/>
</dbReference>
<dbReference type="PRINTS" id="PR00461">
    <property type="entry name" value="PLPEROXIDASE"/>
</dbReference>
<dbReference type="AlphaFoldDB" id="A0AAD8S2B9"/>
<dbReference type="SUPFAM" id="SSF48113">
    <property type="entry name" value="Heme-dependent peroxidases"/>
    <property type="match status" value="2"/>
</dbReference>